<dbReference type="EC" id="2.7.7.6" evidence="2"/>
<evidence type="ECO:0000256" key="5">
    <source>
        <dbReference type="ARBA" id="ARBA00023163"/>
    </source>
</evidence>
<evidence type="ECO:0000256" key="6">
    <source>
        <dbReference type="ARBA" id="ARBA00029924"/>
    </source>
</evidence>
<dbReference type="GO" id="GO:0006351">
    <property type="term" value="P:DNA-templated transcription"/>
    <property type="evidence" value="ECO:0007669"/>
    <property type="project" value="InterPro"/>
</dbReference>
<dbReference type="GO" id="GO:0003899">
    <property type="term" value="F:DNA-directed RNA polymerase activity"/>
    <property type="evidence" value="ECO:0007669"/>
    <property type="project" value="UniProtKB-EC"/>
</dbReference>
<dbReference type="InterPro" id="IPR006110">
    <property type="entry name" value="Pol_omega/Rpo6/RPB6"/>
</dbReference>
<comment type="catalytic activity">
    <reaction evidence="8">
        <text>RNA(n) + a ribonucleoside 5'-triphosphate = RNA(n+1) + diphosphate</text>
        <dbReference type="Rhea" id="RHEA:21248"/>
        <dbReference type="Rhea" id="RHEA-COMP:14527"/>
        <dbReference type="Rhea" id="RHEA-COMP:17342"/>
        <dbReference type="ChEBI" id="CHEBI:33019"/>
        <dbReference type="ChEBI" id="CHEBI:61557"/>
        <dbReference type="ChEBI" id="CHEBI:140395"/>
        <dbReference type="EC" id="2.7.7.6"/>
    </reaction>
</comment>
<evidence type="ECO:0000313" key="10">
    <source>
        <dbReference type="Proteomes" id="UP000187735"/>
    </source>
</evidence>
<dbReference type="Proteomes" id="UP000187735">
    <property type="component" value="Chromosome"/>
</dbReference>
<sequence>MHDEFREDAIARKVGGRFKLSTLVQKRMVALNRGARALVDMQTKDLMQIVVAEIMQDKIYLDTSGEVKVVEDESETVDALEALLADDDGPGIDDLN</sequence>
<dbReference type="AlphaFoldDB" id="A0A1P8W961"/>
<dbReference type="InterPro" id="IPR036161">
    <property type="entry name" value="RPB6/omega-like_sf"/>
</dbReference>
<evidence type="ECO:0000313" key="9">
    <source>
        <dbReference type="EMBL" id="APZ90603.1"/>
    </source>
</evidence>
<evidence type="ECO:0000256" key="4">
    <source>
        <dbReference type="ARBA" id="ARBA00022478"/>
    </source>
</evidence>
<name>A0A1P8W961_9PLAN</name>
<dbReference type="OrthoDB" id="285093at2"/>
<dbReference type="GO" id="GO:0003677">
    <property type="term" value="F:DNA binding"/>
    <property type="evidence" value="ECO:0007669"/>
    <property type="project" value="InterPro"/>
</dbReference>
<accession>A0A1P8W961</accession>
<dbReference type="EMBL" id="CP017641">
    <property type="protein sequence ID" value="APZ90603.1"/>
    <property type="molecule type" value="Genomic_DNA"/>
</dbReference>
<keyword evidence="4" id="KW-0240">DNA-directed RNA polymerase</keyword>
<keyword evidence="10" id="KW-1185">Reference proteome</keyword>
<dbReference type="SUPFAM" id="SSF63562">
    <property type="entry name" value="RPB6/omega subunit-like"/>
    <property type="match status" value="1"/>
</dbReference>
<dbReference type="STRING" id="1891926.Fuma_00183"/>
<comment type="similarity">
    <text evidence="1">Belongs to the RNA polymerase subunit omega family.</text>
</comment>
<gene>
    <name evidence="9" type="ORF">Fuma_00183</name>
</gene>
<evidence type="ECO:0000256" key="7">
    <source>
        <dbReference type="ARBA" id="ARBA00030998"/>
    </source>
</evidence>
<proteinExistence type="inferred from homology"/>
<protein>
    <recommendedName>
        <fullName evidence="3">DNA-directed RNA polymerase subunit omega</fullName>
        <ecNumber evidence="2">2.7.7.6</ecNumber>
    </recommendedName>
    <alternativeName>
        <fullName evidence="7">RNA polymerase omega subunit</fullName>
    </alternativeName>
    <alternativeName>
        <fullName evidence="6">Transcriptase subunit omega</fullName>
    </alternativeName>
</protein>
<dbReference type="KEGG" id="fmr:Fuma_00183"/>
<evidence type="ECO:0000256" key="3">
    <source>
        <dbReference type="ARBA" id="ARBA00013725"/>
    </source>
</evidence>
<dbReference type="Gene3D" id="3.90.940.10">
    <property type="match status" value="1"/>
</dbReference>
<dbReference type="GO" id="GO:0000428">
    <property type="term" value="C:DNA-directed RNA polymerase complex"/>
    <property type="evidence" value="ECO:0007669"/>
    <property type="project" value="UniProtKB-KW"/>
</dbReference>
<reference evidence="9 10" key="1">
    <citation type="journal article" date="2016" name="Front. Microbiol.">
        <title>Fuerstia marisgermanicae gen. nov., sp. nov., an Unusual Member of the Phylum Planctomycetes from the German Wadden Sea.</title>
        <authorList>
            <person name="Kohn T."/>
            <person name="Heuer A."/>
            <person name="Jogler M."/>
            <person name="Vollmers J."/>
            <person name="Boedeker C."/>
            <person name="Bunk B."/>
            <person name="Rast P."/>
            <person name="Borchert D."/>
            <person name="Glockner I."/>
            <person name="Freese H.M."/>
            <person name="Klenk H.P."/>
            <person name="Overmann J."/>
            <person name="Kaster A.K."/>
            <person name="Rohde M."/>
            <person name="Wiegand S."/>
            <person name="Jogler C."/>
        </authorList>
    </citation>
    <scope>NUCLEOTIDE SEQUENCE [LARGE SCALE GENOMIC DNA]</scope>
    <source>
        <strain evidence="9 10">NH11</strain>
    </source>
</reference>
<dbReference type="Pfam" id="PF01192">
    <property type="entry name" value="RNA_pol_Rpb6"/>
    <property type="match status" value="1"/>
</dbReference>
<evidence type="ECO:0000256" key="2">
    <source>
        <dbReference type="ARBA" id="ARBA00012418"/>
    </source>
</evidence>
<dbReference type="RefSeq" id="WP_077022475.1">
    <property type="nucleotide sequence ID" value="NZ_CP017641.1"/>
</dbReference>
<evidence type="ECO:0000256" key="8">
    <source>
        <dbReference type="ARBA" id="ARBA00048552"/>
    </source>
</evidence>
<keyword evidence="5" id="KW-0804">Transcription</keyword>
<organism evidence="9 10">
    <name type="scientific">Fuerstiella marisgermanici</name>
    <dbReference type="NCBI Taxonomy" id="1891926"/>
    <lineage>
        <taxon>Bacteria</taxon>
        <taxon>Pseudomonadati</taxon>
        <taxon>Planctomycetota</taxon>
        <taxon>Planctomycetia</taxon>
        <taxon>Planctomycetales</taxon>
        <taxon>Planctomycetaceae</taxon>
        <taxon>Fuerstiella</taxon>
    </lineage>
</organism>
<evidence type="ECO:0000256" key="1">
    <source>
        <dbReference type="ARBA" id="ARBA00006711"/>
    </source>
</evidence>